<feature type="region of interest" description="Disordered" evidence="7">
    <location>
        <begin position="140"/>
        <end position="159"/>
    </location>
</feature>
<evidence type="ECO:0000313" key="9">
    <source>
        <dbReference type="EMBL" id="QDU64931.1"/>
    </source>
</evidence>
<evidence type="ECO:0000256" key="3">
    <source>
        <dbReference type="ARBA" id="ARBA00009263"/>
    </source>
</evidence>
<dbReference type="EC" id="4.2.1.47" evidence="4"/>
<dbReference type="KEGG" id="knv:Pan216_58250"/>
<comment type="similarity">
    <text evidence="3">Belongs to the NAD(P)-dependent epimerase/dehydratase family. GDP-mannose 4,6-dehydratase subfamily.</text>
</comment>
<feature type="domain" description="NAD(P)-binding" evidence="8">
    <location>
        <begin position="19"/>
        <end position="323"/>
    </location>
</feature>
<proteinExistence type="inferred from homology"/>
<dbReference type="Pfam" id="PF16363">
    <property type="entry name" value="GDP_Man_Dehyd"/>
    <property type="match status" value="1"/>
</dbReference>
<keyword evidence="10" id="KW-1185">Reference proteome</keyword>
<protein>
    <recommendedName>
        <fullName evidence="4">GDP-mannose 4,6-dehydratase</fullName>
        <ecNumber evidence="4">4.2.1.47</ecNumber>
    </recommendedName>
</protein>
<comment type="function">
    <text evidence="6">Catalyzes the conversion of GDP-D-mannose to GDP-4-dehydro-6-deoxy-D-mannose.</text>
</comment>
<reference evidence="9 10" key="1">
    <citation type="submission" date="2019-02" db="EMBL/GenBank/DDBJ databases">
        <title>Deep-cultivation of Planctomycetes and their phenomic and genomic characterization uncovers novel biology.</title>
        <authorList>
            <person name="Wiegand S."/>
            <person name="Jogler M."/>
            <person name="Boedeker C."/>
            <person name="Pinto D."/>
            <person name="Vollmers J."/>
            <person name="Rivas-Marin E."/>
            <person name="Kohn T."/>
            <person name="Peeters S.H."/>
            <person name="Heuer A."/>
            <person name="Rast P."/>
            <person name="Oberbeckmann S."/>
            <person name="Bunk B."/>
            <person name="Jeske O."/>
            <person name="Meyerdierks A."/>
            <person name="Storesund J.E."/>
            <person name="Kallscheuer N."/>
            <person name="Luecker S."/>
            <person name="Lage O.M."/>
            <person name="Pohl T."/>
            <person name="Merkel B.J."/>
            <person name="Hornburger P."/>
            <person name="Mueller R.-W."/>
            <person name="Bruemmer F."/>
            <person name="Labrenz M."/>
            <person name="Spormann A.M."/>
            <person name="Op den Camp H."/>
            <person name="Overmann J."/>
            <person name="Amann R."/>
            <person name="Jetten M.S.M."/>
            <person name="Mascher T."/>
            <person name="Medema M.H."/>
            <person name="Devos D.P."/>
            <person name="Kaster A.-K."/>
            <person name="Ovreas L."/>
            <person name="Rohde M."/>
            <person name="Galperin M.Y."/>
            <person name="Jogler C."/>
        </authorList>
    </citation>
    <scope>NUCLEOTIDE SEQUENCE [LARGE SCALE GENOMIC DNA]</scope>
    <source>
        <strain evidence="9 10">Pan216</strain>
    </source>
</reference>
<evidence type="ECO:0000256" key="1">
    <source>
        <dbReference type="ARBA" id="ARBA00000188"/>
    </source>
</evidence>
<dbReference type="AlphaFoldDB" id="A0A518BD74"/>
<dbReference type="PANTHER" id="PTHR43715">
    <property type="entry name" value="GDP-MANNOSE 4,6-DEHYDRATASE"/>
    <property type="match status" value="1"/>
</dbReference>
<organism evidence="9 10">
    <name type="scientific">Kolteria novifilia</name>
    <dbReference type="NCBI Taxonomy" id="2527975"/>
    <lineage>
        <taxon>Bacteria</taxon>
        <taxon>Pseudomonadati</taxon>
        <taxon>Planctomycetota</taxon>
        <taxon>Planctomycetia</taxon>
        <taxon>Kolteriales</taxon>
        <taxon>Kolteriaceae</taxon>
        <taxon>Kolteria</taxon>
    </lineage>
</organism>
<dbReference type="Gene3D" id="3.90.25.10">
    <property type="entry name" value="UDP-galactose 4-epimerase, domain 1"/>
    <property type="match status" value="1"/>
</dbReference>
<dbReference type="GO" id="GO:0042351">
    <property type="term" value="P:'de novo' GDP-L-fucose biosynthetic process"/>
    <property type="evidence" value="ECO:0007669"/>
    <property type="project" value="TreeGrafter"/>
</dbReference>
<dbReference type="Proteomes" id="UP000317093">
    <property type="component" value="Chromosome"/>
</dbReference>
<dbReference type="EMBL" id="CP036279">
    <property type="protein sequence ID" value="QDU64931.1"/>
    <property type="molecule type" value="Genomic_DNA"/>
</dbReference>
<comment type="catalytic activity">
    <reaction evidence="1">
        <text>GDP-alpha-D-mannose = GDP-4-dehydro-alpha-D-rhamnose + H2O</text>
        <dbReference type="Rhea" id="RHEA:23820"/>
        <dbReference type="ChEBI" id="CHEBI:15377"/>
        <dbReference type="ChEBI" id="CHEBI:57527"/>
        <dbReference type="ChEBI" id="CHEBI:57964"/>
        <dbReference type="EC" id="4.2.1.47"/>
    </reaction>
</comment>
<comment type="cofactor">
    <cofactor evidence="2">
        <name>NADP(+)</name>
        <dbReference type="ChEBI" id="CHEBI:58349"/>
    </cofactor>
</comment>
<evidence type="ECO:0000256" key="4">
    <source>
        <dbReference type="ARBA" id="ARBA00011989"/>
    </source>
</evidence>
<dbReference type="OrthoDB" id="9779041at2"/>
<dbReference type="InterPro" id="IPR016040">
    <property type="entry name" value="NAD(P)-bd_dom"/>
</dbReference>
<dbReference type="CDD" id="cd05260">
    <property type="entry name" value="GDP_MD_SDR_e"/>
    <property type="match status" value="1"/>
</dbReference>
<name>A0A518BD74_9BACT</name>
<dbReference type="Gene3D" id="3.40.50.720">
    <property type="entry name" value="NAD(P)-binding Rossmann-like Domain"/>
    <property type="match status" value="1"/>
</dbReference>
<evidence type="ECO:0000256" key="2">
    <source>
        <dbReference type="ARBA" id="ARBA00001937"/>
    </source>
</evidence>
<evidence type="ECO:0000256" key="7">
    <source>
        <dbReference type="SAM" id="MobiDB-lite"/>
    </source>
</evidence>
<evidence type="ECO:0000256" key="5">
    <source>
        <dbReference type="ARBA" id="ARBA00023239"/>
    </source>
</evidence>
<dbReference type="GO" id="GO:0008446">
    <property type="term" value="F:GDP-mannose 4,6-dehydratase activity"/>
    <property type="evidence" value="ECO:0007669"/>
    <property type="project" value="UniProtKB-EC"/>
</dbReference>
<keyword evidence="5 9" id="KW-0456">Lyase</keyword>
<evidence type="ECO:0000313" key="10">
    <source>
        <dbReference type="Proteomes" id="UP000317093"/>
    </source>
</evidence>
<dbReference type="PANTHER" id="PTHR43715:SF1">
    <property type="entry name" value="GDP-MANNOSE 4,6 DEHYDRATASE"/>
    <property type="match status" value="1"/>
</dbReference>
<accession>A0A518BD74</accession>
<dbReference type="FunFam" id="3.40.50.720:FF:000924">
    <property type="entry name" value="GDP-mannose 4,6 dehydratase"/>
    <property type="match status" value="1"/>
</dbReference>
<dbReference type="InterPro" id="IPR036291">
    <property type="entry name" value="NAD(P)-bd_dom_sf"/>
</dbReference>
<dbReference type="SUPFAM" id="SSF51735">
    <property type="entry name" value="NAD(P)-binding Rossmann-fold domains"/>
    <property type="match status" value="1"/>
</dbReference>
<sequence>MGAAVTSRSSRDVRTKRALITGISGQDGSYLAEVLLEKGRDVHGMVRKLGPEFPARLAHLRDRIALHQGDLANASSMEELISRVEPDEIYHLAAETSVSACMEFPEAAWQITGLGPERVFDAVRKHAPGARIFHASSSEVFGEPKETPQSETTPFHPRNDYGRAKAYAHRMAHHYRERHRLFIGVGILFNHESPRRGARFLTRKVSHSVAKIALGQDRELHLGDLHARRDWGYAGDFARAMPLILEADAPEDFVIGTGMAHSVEDFVRAAFNHVGLDWHDYVVIDRELMRPQESGIVQADPSKAKTVLDWEPSISFEELAAMMVEAEMTSLRGGRSAQSNVA</sequence>
<dbReference type="InterPro" id="IPR006368">
    <property type="entry name" value="GDP_Man_deHydtase"/>
</dbReference>
<evidence type="ECO:0000259" key="8">
    <source>
        <dbReference type="Pfam" id="PF16363"/>
    </source>
</evidence>
<gene>
    <name evidence="9" type="primary">gmd_3</name>
    <name evidence="9" type="ORF">Pan216_58250</name>
</gene>
<evidence type="ECO:0000256" key="6">
    <source>
        <dbReference type="ARBA" id="ARBA00059383"/>
    </source>
</evidence>